<feature type="compositionally biased region" description="Polar residues" evidence="1">
    <location>
        <begin position="604"/>
        <end position="618"/>
    </location>
</feature>
<dbReference type="InterPro" id="IPR018379">
    <property type="entry name" value="BEN_domain"/>
</dbReference>
<dbReference type="PROSITE" id="PS51457">
    <property type="entry name" value="BEN"/>
    <property type="match status" value="1"/>
</dbReference>
<organism evidence="3 4">
    <name type="scientific">Bicyclus anynana</name>
    <name type="common">Squinting bush brown butterfly</name>
    <dbReference type="NCBI Taxonomy" id="110368"/>
    <lineage>
        <taxon>Eukaryota</taxon>
        <taxon>Metazoa</taxon>
        <taxon>Ecdysozoa</taxon>
        <taxon>Arthropoda</taxon>
        <taxon>Hexapoda</taxon>
        <taxon>Insecta</taxon>
        <taxon>Pterygota</taxon>
        <taxon>Neoptera</taxon>
        <taxon>Endopterygota</taxon>
        <taxon>Lepidoptera</taxon>
        <taxon>Glossata</taxon>
        <taxon>Ditrysia</taxon>
        <taxon>Papilionoidea</taxon>
        <taxon>Nymphalidae</taxon>
        <taxon>Satyrinae</taxon>
        <taxon>Satyrini</taxon>
        <taxon>Mycalesina</taxon>
        <taxon>Bicyclus</taxon>
    </lineage>
</organism>
<evidence type="ECO:0000259" key="2">
    <source>
        <dbReference type="PROSITE" id="PS51457"/>
    </source>
</evidence>
<feature type="region of interest" description="Disordered" evidence="1">
    <location>
        <begin position="598"/>
        <end position="618"/>
    </location>
</feature>
<name>A0ABM3LQP9_BICAN</name>
<feature type="compositionally biased region" description="Basic and acidic residues" evidence="1">
    <location>
        <begin position="70"/>
        <end position="81"/>
    </location>
</feature>
<proteinExistence type="predicted"/>
<protein>
    <submittedName>
        <fullName evidence="4">Uncharacterized protein LOC112048212 isoform X1</fullName>
    </submittedName>
</protein>
<feature type="region of interest" description="Disordered" evidence="1">
    <location>
        <begin position="210"/>
        <end position="231"/>
    </location>
</feature>
<accession>A0ABM3LQP9</accession>
<sequence>MTYVAYREEDSALTMSRVKNNEKPEEGWITSEARVEYVTEGYEDTNMDAALEETRTNQSEADDDYDDDNHDVINDQNKSYEDADMGAQSDTYDDYDDDDGDHEKHAIINFQIKNLIEDADYVGMINRNNGCRRNEYFKMSYPNNPQASKRKSFSILNNPLSNSTREMAPTSQTLANLTNRRAQLSQMTQTHDQQTHGLEVVDRPTEVNRLNRRNHPSNFAKTTPSAPLKRSNSISLSDLLSKHLQKKQCPPAYEEYLPQILGSDRSSITSPTVLSHEKLHQSIENNTVSSVQNLSVSANQPDHIYKQLPGKQSLPSYRVLVEQNSPANRTIITNASGVENNDQRIESKCISTKKSCAQQNFVSNTNRLHQMCKHTEQLFPPLFKDLEQNPHAGNLIVQRTTGAKPLYLANISRNNTNSTSPSAQHLPSIESDFGQLSRAPYQFQTRAGLQNDITHIHQCLAGESTAANIPNQRPGLQDDKHNTSSAVPNLPMNKLMENTENACENQPLPVLKGYLLQDPRTKLLFLVKDIEMNTKENSPGHSVTVNKSPTPYNVPDTTDQSNQSFEDFVPDCFDFELPTHPPCSCVCSHGRRFSSFTPRHATKNPLNSESTVRNHGRQSTYYETLTETRSPNTINLANYQQSCSQADLISVHQNSCSQNRTEIKPIAKSSPVITNQSLKPLIIREEQYPPINVNSSDKVTFTETLPVNKLTSVNSVAESSCLETAESTANLDSSNVINELEDTNAEPKQTLLNDLKFLFSEMHSKFSNTLKSFQNAILTKRHKLRNKRLVSSSCKKMAQPQNTVKSKNVMKCDTSLNHGDKKNTSFVLPPEYNPENSRWTLKYQNSSAGVVEIMPHSSVYVDEKKFIICKLKAKDCKSLARMLLIEIFSDNALRVCSLTGARSNAHKPPQVRPGLDKHARMVLLEFVCEYGQQKGWAKCNAESILNSVRSKVQDIRKKQNEVS</sequence>
<reference evidence="4" key="1">
    <citation type="submission" date="2025-08" db="UniProtKB">
        <authorList>
            <consortium name="RefSeq"/>
        </authorList>
    </citation>
    <scope>IDENTIFICATION</scope>
</reference>
<feature type="region of interest" description="Disordered" evidence="1">
    <location>
        <begin position="54"/>
        <end position="90"/>
    </location>
</feature>
<feature type="compositionally biased region" description="Polar residues" evidence="1">
    <location>
        <begin position="216"/>
        <end position="231"/>
    </location>
</feature>
<dbReference type="Gene3D" id="1.10.10.2590">
    <property type="entry name" value="BEN domain"/>
    <property type="match status" value="1"/>
</dbReference>
<dbReference type="RefSeq" id="XP_052741406.1">
    <property type="nucleotide sequence ID" value="XM_052885446.1"/>
</dbReference>
<feature type="compositionally biased region" description="Acidic residues" evidence="1">
    <location>
        <begin position="60"/>
        <end position="69"/>
    </location>
</feature>
<evidence type="ECO:0000313" key="3">
    <source>
        <dbReference type="Proteomes" id="UP001652582"/>
    </source>
</evidence>
<feature type="domain" description="BEN" evidence="2">
    <location>
        <begin position="856"/>
        <end position="959"/>
    </location>
</feature>
<keyword evidence="3" id="KW-1185">Reference proteome</keyword>
<dbReference type="Pfam" id="PF10523">
    <property type="entry name" value="BEN"/>
    <property type="match status" value="1"/>
</dbReference>
<evidence type="ECO:0000313" key="4">
    <source>
        <dbReference type="RefSeq" id="XP_052741406.1"/>
    </source>
</evidence>
<dbReference type="GeneID" id="112048212"/>
<dbReference type="Proteomes" id="UP001652582">
    <property type="component" value="Chromosome 14"/>
</dbReference>
<gene>
    <name evidence="4" type="primary">LOC112048212</name>
</gene>
<evidence type="ECO:0000256" key="1">
    <source>
        <dbReference type="SAM" id="MobiDB-lite"/>
    </source>
</evidence>